<protein>
    <recommendedName>
        <fullName evidence="3">Pleckstrin homology domain-containing protein</fullName>
    </recommendedName>
</protein>
<dbReference type="GO" id="GO:0015631">
    <property type="term" value="F:tubulin binding"/>
    <property type="evidence" value="ECO:0007669"/>
    <property type="project" value="TreeGrafter"/>
</dbReference>
<feature type="compositionally biased region" description="Polar residues" evidence="2">
    <location>
        <begin position="783"/>
        <end position="800"/>
    </location>
</feature>
<dbReference type="EMBL" id="CAJPDR010000144">
    <property type="protein sequence ID" value="CAF9921296.1"/>
    <property type="molecule type" value="Genomic_DNA"/>
</dbReference>
<evidence type="ECO:0000313" key="5">
    <source>
        <dbReference type="Proteomes" id="UP000664203"/>
    </source>
</evidence>
<dbReference type="OrthoDB" id="2149224at2759"/>
<feature type="domain" description="Pleckstrin homology" evidence="3">
    <location>
        <begin position="929"/>
        <end position="1073"/>
    </location>
</feature>
<feature type="region of interest" description="Disordered" evidence="2">
    <location>
        <begin position="1"/>
        <end position="74"/>
    </location>
</feature>
<feature type="coiled-coil region" evidence="1">
    <location>
        <begin position="103"/>
        <end position="183"/>
    </location>
</feature>
<evidence type="ECO:0000256" key="2">
    <source>
        <dbReference type="SAM" id="MobiDB-lite"/>
    </source>
</evidence>
<name>A0A8H3F8D1_9LECA</name>
<feature type="compositionally biased region" description="Acidic residues" evidence="2">
    <location>
        <begin position="312"/>
        <end position="326"/>
    </location>
</feature>
<dbReference type="GO" id="GO:0005739">
    <property type="term" value="C:mitochondrion"/>
    <property type="evidence" value="ECO:0007669"/>
    <property type="project" value="TreeGrafter"/>
</dbReference>
<feature type="region of interest" description="Disordered" evidence="2">
    <location>
        <begin position="231"/>
        <end position="292"/>
    </location>
</feature>
<organism evidence="4 5">
    <name type="scientific">Alectoria fallacina</name>
    <dbReference type="NCBI Taxonomy" id="1903189"/>
    <lineage>
        <taxon>Eukaryota</taxon>
        <taxon>Fungi</taxon>
        <taxon>Dikarya</taxon>
        <taxon>Ascomycota</taxon>
        <taxon>Pezizomycotina</taxon>
        <taxon>Lecanoromycetes</taxon>
        <taxon>OSLEUM clade</taxon>
        <taxon>Lecanoromycetidae</taxon>
        <taxon>Lecanorales</taxon>
        <taxon>Lecanorineae</taxon>
        <taxon>Parmeliaceae</taxon>
        <taxon>Alectoria</taxon>
    </lineage>
</organism>
<feature type="region of interest" description="Disordered" evidence="2">
    <location>
        <begin position="545"/>
        <end position="679"/>
    </location>
</feature>
<accession>A0A8H3F8D1</accession>
<feature type="compositionally biased region" description="Low complexity" evidence="2">
    <location>
        <begin position="15"/>
        <end position="43"/>
    </location>
</feature>
<evidence type="ECO:0000256" key="1">
    <source>
        <dbReference type="SAM" id="Coils"/>
    </source>
</evidence>
<feature type="compositionally biased region" description="Polar residues" evidence="2">
    <location>
        <begin position="1197"/>
        <end position="1206"/>
    </location>
</feature>
<feature type="compositionally biased region" description="Basic and acidic residues" evidence="2">
    <location>
        <begin position="268"/>
        <end position="283"/>
    </location>
</feature>
<dbReference type="PANTHER" id="PTHR28190">
    <property type="entry name" value="NUCLEAR MIGRATION PROTEIN NUM1"/>
    <property type="match status" value="1"/>
</dbReference>
<dbReference type="InterPro" id="IPR053005">
    <property type="entry name" value="Nuclear_Pos-Cytoskel_Interact"/>
</dbReference>
<feature type="compositionally biased region" description="Polar residues" evidence="2">
    <location>
        <begin position="621"/>
        <end position="646"/>
    </location>
</feature>
<proteinExistence type="predicted"/>
<gene>
    <name evidence="4" type="ORF">ALECFALPRED_001758</name>
</gene>
<dbReference type="InterPro" id="IPR024774">
    <property type="entry name" value="PH_dom-Mcp5-type"/>
</dbReference>
<feature type="region of interest" description="Disordered" evidence="2">
    <location>
        <begin position="1075"/>
        <end position="1104"/>
    </location>
</feature>
<feature type="region of interest" description="Disordered" evidence="2">
    <location>
        <begin position="738"/>
        <end position="893"/>
    </location>
</feature>
<feature type="compositionally biased region" description="Acidic residues" evidence="2">
    <location>
        <begin position="1149"/>
        <end position="1158"/>
    </location>
</feature>
<keyword evidence="5" id="KW-1185">Reference proteome</keyword>
<feature type="compositionally biased region" description="Polar residues" evidence="2">
    <location>
        <begin position="59"/>
        <end position="74"/>
    </location>
</feature>
<feature type="region of interest" description="Disordered" evidence="2">
    <location>
        <begin position="307"/>
        <end position="332"/>
    </location>
</feature>
<dbReference type="GO" id="GO:0000226">
    <property type="term" value="P:microtubule cytoskeleton organization"/>
    <property type="evidence" value="ECO:0007669"/>
    <property type="project" value="TreeGrafter"/>
</dbReference>
<sequence length="1315" mass="144616">MALDNGYHFAAQALPTPTDTPYDSPSMSISRQSSRRGSSSNYSPVPFPPSDDSYFPKLQGTTDDGNIDRTSASRRFTPNNLGISLVAQIHSLKKELGNRNIMMESLEESLHKSKAENEQLTEDLKTQKVEVTSVRKQMQLIEKDMLQALEDIAKERDNAVEAIADTRKRLEDAKKRVRTHEEDASKVHALWEKDRENWDDKRRKMEGRVHMMEERLKTMVAEMLIVQDADRRSPGLGDDMDEGMQDTWFGKGNDTSGIRATSRLSNRSLDEPCDSKGISDFRPSRTSGLHGLVGSEKNVLSLAEELERGEDGDAAEEEDHDQDALPEENQTSIRRYSENKARKVMGLHADGNDEPLGDETSGQHSIGIINDYIDFPGKQLAAHYTDTGTQFSPPPSPTLQAQVLDFLSEKPVEPPERAANQSRKRIAIPQIFVEQTPAPKAAEPKAFSLISIGSQKIGHFEDPASTAKVANETPISIPGIANDMKSVSTQTIEDTTPVSKPAGYRLSPSPTDVPVIAIHPPASRPSSFRNSVMLPPRTKNAACQVDIDLPRNTKSISMQTEETQLDKRRIGKPPRLPSSELSAQPLPRLAERKKQEGNISGPESSRRNLRSPSPISKDEIQPSTTTARVKNAYSDNNDNGPLNHNQRSGPRRPIRSGSIFAGFDVSSDDDPGNAQDHFSDDEFLSAAPIRKTLSKVQNSWILVPQLKDSVLERLESASEAEDEKHAIVPKAAIAKAKASSQIMSKTFQTRSAESNRKASSNAKQSDIRRTALVSNGIAKHAQRGSSTSKSNVSGNESTSAPPFPVPTRSSSRKLPLSASEGAASPSPHTTTFFSARHGQNYARPPTKRKIIRKVQSAAAVTRPPMSLRPQPTLSLSASSAVPPSPKSPAPRRNQFILPYDSVAELPRHSAPPQNRAVESPVKTRSEHTSVVDAIAQTMVGEWMWKYVRKRTSFGITEKPQAEFEMGRNGDSGNGSGVRHKRWVWLAPFERSVIWSSKQPTSGPALLGKGGRKFAIQSVVDVKDDTPPPKNAGSQTVFDRSILILTPQRALKFTATSRERHYVWLTALSFLSHSPRGMDDLANPPPLPKQEYQHLPPQEPMTGFRRTPIRDSISIAQVRPRPSIGAHSYSSPIGSIEQEILQGTRLPWEAEEAESDDAAEPPQVHRVAAHGRKRSSTGPRPVPLSAFHTYPNHAMAVGSSSSLQGATSREKYDRYTPHPRMGSGANSMQSCMTRRMTDSSIAACPVVPDNFFDSAGTVRMEAFVERKNKEYVISSRGKSYRPRRTKDMSFWGVDGSGASSGLGSARQIGKDPFTGF</sequence>
<reference evidence="4" key="1">
    <citation type="submission" date="2021-03" db="EMBL/GenBank/DDBJ databases">
        <authorList>
            <person name="Tagirdzhanova G."/>
        </authorList>
    </citation>
    <scope>NUCLEOTIDE SEQUENCE</scope>
</reference>
<dbReference type="PANTHER" id="PTHR28190:SF2">
    <property type="entry name" value="MIGRATION PROTEIN, PUTATIVE (AFU_ORTHOLOGUE AFUA_2G07730)-RELATED"/>
    <property type="match status" value="1"/>
</dbReference>
<keyword evidence="1" id="KW-0175">Coiled coil</keyword>
<evidence type="ECO:0000313" key="4">
    <source>
        <dbReference type="EMBL" id="CAF9921296.1"/>
    </source>
</evidence>
<comment type="caution">
    <text evidence="4">The sequence shown here is derived from an EMBL/GenBank/DDBJ whole genome shotgun (WGS) entry which is preliminary data.</text>
</comment>
<feature type="compositionally biased region" description="Polar residues" evidence="2">
    <location>
        <begin position="552"/>
        <end position="562"/>
    </location>
</feature>
<feature type="compositionally biased region" description="Polar residues" evidence="2">
    <location>
        <begin position="746"/>
        <end position="764"/>
    </location>
</feature>
<feature type="region of interest" description="Disordered" evidence="2">
    <location>
        <begin position="1149"/>
        <end position="1226"/>
    </location>
</feature>
<feature type="compositionally biased region" description="Polar residues" evidence="2">
    <location>
        <begin position="253"/>
        <end position="267"/>
    </location>
</feature>
<feature type="compositionally biased region" description="Low complexity" evidence="2">
    <location>
        <begin position="871"/>
        <end position="881"/>
    </location>
</feature>
<dbReference type="GO" id="GO:0005938">
    <property type="term" value="C:cell cortex"/>
    <property type="evidence" value="ECO:0007669"/>
    <property type="project" value="InterPro"/>
</dbReference>
<dbReference type="Proteomes" id="UP000664203">
    <property type="component" value="Unassembled WGS sequence"/>
</dbReference>
<dbReference type="Pfam" id="PF12814">
    <property type="entry name" value="Mcp5_PH"/>
    <property type="match status" value="1"/>
</dbReference>
<dbReference type="GO" id="GO:0032065">
    <property type="term" value="P:maintenance of protein location in cell cortex"/>
    <property type="evidence" value="ECO:0007669"/>
    <property type="project" value="InterPro"/>
</dbReference>
<evidence type="ECO:0000259" key="3">
    <source>
        <dbReference type="Pfam" id="PF12814"/>
    </source>
</evidence>
<dbReference type="GO" id="GO:0005543">
    <property type="term" value="F:phospholipid binding"/>
    <property type="evidence" value="ECO:0007669"/>
    <property type="project" value="InterPro"/>
</dbReference>